<feature type="compositionally biased region" description="Basic and acidic residues" evidence="1">
    <location>
        <begin position="650"/>
        <end position="666"/>
    </location>
</feature>
<dbReference type="EMBL" id="KI912124">
    <property type="protein sequence ID" value="ETS73053.1"/>
    <property type="molecule type" value="Genomic_DNA"/>
</dbReference>
<gene>
    <name evidence="3" type="ORF">PFICI_15228</name>
</gene>
<dbReference type="eggNOG" id="ENOG502RPCA">
    <property type="taxonomic scope" value="Eukaryota"/>
</dbReference>
<dbReference type="RefSeq" id="XP_007842000.1">
    <property type="nucleotide sequence ID" value="XM_007843809.1"/>
</dbReference>
<evidence type="ECO:0000313" key="4">
    <source>
        <dbReference type="Proteomes" id="UP000030651"/>
    </source>
</evidence>
<feature type="compositionally biased region" description="Polar residues" evidence="1">
    <location>
        <begin position="636"/>
        <end position="646"/>
    </location>
</feature>
<dbReference type="Proteomes" id="UP000030651">
    <property type="component" value="Unassembled WGS sequence"/>
</dbReference>
<keyword evidence="4" id="KW-1185">Reference proteome</keyword>
<feature type="region of interest" description="Disordered" evidence="1">
    <location>
        <begin position="960"/>
        <end position="1009"/>
    </location>
</feature>
<name>W3WGM0_PESFW</name>
<feature type="compositionally biased region" description="Polar residues" evidence="1">
    <location>
        <begin position="474"/>
        <end position="504"/>
    </location>
</feature>
<feature type="compositionally biased region" description="Polar residues" evidence="1">
    <location>
        <begin position="215"/>
        <end position="228"/>
    </location>
</feature>
<evidence type="ECO:0000313" key="3">
    <source>
        <dbReference type="EMBL" id="ETS73053.1"/>
    </source>
</evidence>
<feature type="region of interest" description="Disordered" evidence="1">
    <location>
        <begin position="143"/>
        <end position="313"/>
    </location>
</feature>
<keyword evidence="2" id="KW-0472">Membrane</keyword>
<feature type="region of interest" description="Disordered" evidence="1">
    <location>
        <begin position="918"/>
        <end position="948"/>
    </location>
</feature>
<feature type="compositionally biased region" description="Basic and acidic residues" evidence="1">
    <location>
        <begin position="776"/>
        <end position="787"/>
    </location>
</feature>
<dbReference type="AlphaFoldDB" id="W3WGM0"/>
<evidence type="ECO:0000256" key="2">
    <source>
        <dbReference type="SAM" id="Phobius"/>
    </source>
</evidence>
<accession>W3WGM0</accession>
<keyword evidence="2" id="KW-1133">Transmembrane helix</keyword>
<feature type="transmembrane region" description="Helical" evidence="2">
    <location>
        <begin position="12"/>
        <end position="29"/>
    </location>
</feature>
<feature type="compositionally biased region" description="Basic and acidic residues" evidence="1">
    <location>
        <begin position="252"/>
        <end position="274"/>
    </location>
</feature>
<feature type="region of interest" description="Disordered" evidence="1">
    <location>
        <begin position="579"/>
        <end position="608"/>
    </location>
</feature>
<feature type="region of interest" description="Disordered" evidence="1">
    <location>
        <begin position="551"/>
        <end position="570"/>
    </location>
</feature>
<keyword evidence="2" id="KW-0812">Transmembrane</keyword>
<proteinExistence type="predicted"/>
<dbReference type="KEGG" id="pfy:PFICI_15228"/>
<evidence type="ECO:0000256" key="1">
    <source>
        <dbReference type="SAM" id="MobiDB-lite"/>
    </source>
</evidence>
<feature type="compositionally biased region" description="Basic and acidic residues" evidence="1">
    <location>
        <begin position="999"/>
        <end position="1009"/>
    </location>
</feature>
<dbReference type="GeneID" id="19280241"/>
<protein>
    <submittedName>
        <fullName evidence="3">Uncharacterized protein</fullName>
    </submittedName>
</protein>
<dbReference type="HOGENOM" id="CLU_290716_0_0_1"/>
<feature type="compositionally biased region" description="Polar residues" evidence="1">
    <location>
        <begin position="364"/>
        <end position="390"/>
    </location>
</feature>
<dbReference type="InParanoid" id="W3WGM0"/>
<dbReference type="OMA" id="ITASWIT"/>
<feature type="compositionally biased region" description="Polar residues" evidence="1">
    <location>
        <begin position="741"/>
        <end position="754"/>
    </location>
</feature>
<feature type="compositionally biased region" description="Polar residues" evidence="1">
    <location>
        <begin position="829"/>
        <end position="838"/>
    </location>
</feature>
<feature type="compositionally biased region" description="Acidic residues" evidence="1">
    <location>
        <begin position="815"/>
        <end position="824"/>
    </location>
</feature>
<feature type="region of interest" description="Disordered" evidence="1">
    <location>
        <begin position="330"/>
        <end position="516"/>
    </location>
</feature>
<organism evidence="3 4">
    <name type="scientific">Pestalotiopsis fici (strain W106-1 / CGMCC3.15140)</name>
    <dbReference type="NCBI Taxonomy" id="1229662"/>
    <lineage>
        <taxon>Eukaryota</taxon>
        <taxon>Fungi</taxon>
        <taxon>Dikarya</taxon>
        <taxon>Ascomycota</taxon>
        <taxon>Pezizomycotina</taxon>
        <taxon>Sordariomycetes</taxon>
        <taxon>Xylariomycetidae</taxon>
        <taxon>Amphisphaeriales</taxon>
        <taxon>Sporocadaceae</taxon>
        <taxon>Pestalotiopsis</taxon>
    </lineage>
</organism>
<dbReference type="InterPro" id="IPR022124">
    <property type="entry name" value="DUF3659"/>
</dbReference>
<feature type="region of interest" description="Disordered" evidence="1">
    <location>
        <begin position="731"/>
        <end position="754"/>
    </location>
</feature>
<dbReference type="OrthoDB" id="3946749at2759"/>
<sequence>MNLNAVDVDRIRNIALVIYFIYFILFNLNRIKFLIATTMADTAGPQTPSRKLFKAASKTKTPPVRKQHSISVTPRSAEPASAKSSSPSPGLFRKPSGATPKLVRKASSHVQSTPSKPAPEDIIKSTPLAPLSTGTKIFVAKRRKADSVASDTTGNTPIGLIDNDVLTPTDMGASHDDPNAPDLDPETLSKESSMVMTGAAGGLPDHDSTIPGSPGVQQFETATDATRSPSKRATDPLIEDARQVPKQTTGAGDHDVESKNTRRKEENEGEKFTEETSPQDSTSRQHESQQHSTTSSVDERDMPSDLAQYFTNQGNHEMSEFVKALLAPSEDPTSTVISALGLTHESGQAAADKVRDDAEHQPPITETQNQKQSRTATSEAVPETLSNPQDSIHGFPEVSSHPFDELPTNDELIISDPVNSQSQDKTIIPRDADEKSGHGISGFPDVSTNAVEELPNNDDLVVEPTSRAKDTLPKGSNNHTIPLRQPATSTDKTRDTTSGFSDGSSKPIDALPAPHENPTAAAVVGATNTAPANIKVSGATEALPAAAIAPTAPTTAAPATGQATGDKVARDASQTRKLAEVAASPNTTTTDTTTITASAADSRHDNKIGLPDIEGIVKGGDITASDHIGKPLDLSGSISSRPQDLQSEGEDLHQAARRESTTEDKAGVPSSSHYLNDGAIISEATQNPAVLRDQVAPLREDARDTADSLPSKSTKTAPTANGFAQAAMAGAQEDLAAKAPQQPSASDATGHATSNEAAGGIQAQADNMGKPAHINRRIDIPLPRPERPSSSSKSGLHMPEVDNLRSTEGLPNVNDLDDPPEEFLDPSVHSPQQPSANISPIPKIQKVNPIDSQPPPDLARLANGLGGHSIDDVGNIVDNSGKVLGHATGDLPSMIGKKVADNGEVYGDSGELIGYVTENFTGHPPPTASETNKSSASRDTPLPGGLRVDLEGNILDASGNVIGKMHSKPGQPTNALAPYNGKEESAPRNETNGEQGQSDNEKPRAKFDEGGIPADIFLDVKSTPDGIQLTIRIPTIFKQETRQTAEASSSSA</sequence>
<feature type="region of interest" description="Disordered" evidence="1">
    <location>
        <begin position="43"/>
        <end position="128"/>
    </location>
</feature>
<feature type="compositionally biased region" description="Polar residues" evidence="1">
    <location>
        <begin position="928"/>
        <end position="938"/>
    </location>
</feature>
<feature type="compositionally biased region" description="Low complexity" evidence="1">
    <location>
        <begin position="582"/>
        <end position="600"/>
    </location>
</feature>
<feature type="compositionally biased region" description="Basic and acidic residues" evidence="1">
    <location>
        <begin position="427"/>
        <end position="437"/>
    </location>
</feature>
<feature type="compositionally biased region" description="Low complexity" evidence="1">
    <location>
        <begin position="551"/>
        <end position="564"/>
    </location>
</feature>
<reference evidence="4" key="1">
    <citation type="journal article" date="2015" name="BMC Genomics">
        <title>Genomic and transcriptomic analysis of the endophytic fungus Pestalotiopsis fici reveals its lifestyle and high potential for synthesis of natural products.</title>
        <authorList>
            <person name="Wang X."/>
            <person name="Zhang X."/>
            <person name="Liu L."/>
            <person name="Xiang M."/>
            <person name="Wang W."/>
            <person name="Sun X."/>
            <person name="Che Y."/>
            <person name="Guo L."/>
            <person name="Liu G."/>
            <person name="Guo L."/>
            <person name="Wang C."/>
            <person name="Yin W.B."/>
            <person name="Stadler M."/>
            <person name="Zhang X."/>
            <person name="Liu X."/>
        </authorList>
    </citation>
    <scope>NUCLEOTIDE SEQUENCE [LARGE SCALE GENOMIC DNA]</scope>
    <source>
        <strain evidence="4">W106-1 / CGMCC3.15140</strain>
    </source>
</reference>
<feature type="region of interest" description="Disordered" evidence="1">
    <location>
        <begin position="633"/>
        <end position="674"/>
    </location>
</feature>
<dbReference type="Pfam" id="PF12396">
    <property type="entry name" value="DUF3659"/>
    <property type="match status" value="1"/>
</dbReference>
<feature type="compositionally biased region" description="Low complexity" evidence="1">
    <location>
        <begin position="76"/>
        <end position="89"/>
    </location>
</feature>
<feature type="compositionally biased region" description="Polar residues" evidence="1">
    <location>
        <begin position="988"/>
        <end position="998"/>
    </location>
</feature>
<feature type="region of interest" description="Disordered" evidence="1">
    <location>
        <begin position="776"/>
        <end position="864"/>
    </location>
</feature>